<proteinExistence type="predicted"/>
<feature type="transmembrane region" description="Helical" evidence="2">
    <location>
        <begin position="6"/>
        <end position="26"/>
    </location>
</feature>
<dbReference type="Pfam" id="PF20712">
    <property type="entry name" value="CyanoTRADDas_TM"/>
    <property type="match status" value="1"/>
</dbReference>
<feature type="transmembrane region" description="Helical" evidence="2">
    <location>
        <begin position="137"/>
        <end position="154"/>
    </location>
</feature>
<evidence type="ECO:0000256" key="1">
    <source>
        <dbReference type="SAM" id="MobiDB-lite"/>
    </source>
</evidence>
<feature type="region of interest" description="Disordered" evidence="1">
    <location>
        <begin position="56"/>
        <end position="78"/>
    </location>
</feature>
<keyword evidence="2" id="KW-1133">Transmembrane helix</keyword>
<name>A0ABS9YIB1_9ACTN</name>
<evidence type="ECO:0000313" key="4">
    <source>
        <dbReference type="EMBL" id="MCI3276980.1"/>
    </source>
</evidence>
<keyword evidence="5" id="KW-1185">Reference proteome</keyword>
<sequence>MTNDAWAKVLPALAIFLAGPFALYLLPKVSSQLAKALLSSVDSERRRLRVEVLGEAEGAGEDSSSRADHPGQPEPEEQAETHFAKLLIEYYAYGLTQARRSFAVSLTCSIVGGAILLAGIGAAIFKANSTGDQYASVTASVAGLAMTVIGTLFHRRADMALKHMESQTQSLRQDMKVERDAGQAVQLLGEVKDPLLQARLQAALILKFSGAELPDITADYRTHQGMLADLIKHMTGVNGDADTGVIPSEIVGPDEPTNT</sequence>
<feature type="transmembrane region" description="Helical" evidence="2">
    <location>
        <begin position="102"/>
        <end position="125"/>
    </location>
</feature>
<dbReference type="RefSeq" id="WP_242774083.1">
    <property type="nucleotide sequence ID" value="NZ_JALDAY010000013.1"/>
</dbReference>
<organism evidence="4 5">
    <name type="scientific">Streptomyces cylindrosporus</name>
    <dbReference type="NCBI Taxonomy" id="2927583"/>
    <lineage>
        <taxon>Bacteria</taxon>
        <taxon>Bacillati</taxon>
        <taxon>Actinomycetota</taxon>
        <taxon>Actinomycetes</taxon>
        <taxon>Kitasatosporales</taxon>
        <taxon>Streptomycetaceae</taxon>
        <taxon>Streptomyces</taxon>
    </lineage>
</organism>
<evidence type="ECO:0000256" key="2">
    <source>
        <dbReference type="SAM" id="Phobius"/>
    </source>
</evidence>
<keyword evidence="2" id="KW-0472">Membrane</keyword>
<dbReference type="InterPro" id="IPR048567">
    <property type="entry name" value="CyanoTRADDas_TM"/>
</dbReference>
<comment type="caution">
    <text evidence="4">The sequence shown here is derived from an EMBL/GenBank/DDBJ whole genome shotgun (WGS) entry which is preliminary data.</text>
</comment>
<evidence type="ECO:0000313" key="5">
    <source>
        <dbReference type="Proteomes" id="UP001165269"/>
    </source>
</evidence>
<dbReference type="EMBL" id="JALDAY010000013">
    <property type="protein sequence ID" value="MCI3276980.1"/>
    <property type="molecule type" value="Genomic_DNA"/>
</dbReference>
<feature type="domain" description="Cyanobacterial TRADD-N associated 2 transmembrane" evidence="3">
    <location>
        <begin position="94"/>
        <end position="164"/>
    </location>
</feature>
<reference evidence="4" key="1">
    <citation type="submission" date="2022-03" db="EMBL/GenBank/DDBJ databases">
        <title>Streptomyces 7R015 and 7R016 isolated from Barleria lupulina in Thailand.</title>
        <authorList>
            <person name="Kanchanasin P."/>
            <person name="Phongsopitanun W."/>
            <person name="Tanasupawat S."/>
        </authorList>
    </citation>
    <scope>NUCLEOTIDE SEQUENCE</scope>
    <source>
        <strain evidence="4">7R015</strain>
    </source>
</reference>
<accession>A0ABS9YIB1</accession>
<keyword evidence="2" id="KW-0812">Transmembrane</keyword>
<dbReference type="Proteomes" id="UP001165269">
    <property type="component" value="Unassembled WGS sequence"/>
</dbReference>
<protein>
    <recommendedName>
        <fullName evidence="3">Cyanobacterial TRADD-N associated 2 transmembrane domain-containing protein</fullName>
    </recommendedName>
</protein>
<gene>
    <name evidence="4" type="ORF">MQP27_38545</name>
</gene>
<evidence type="ECO:0000259" key="3">
    <source>
        <dbReference type="Pfam" id="PF20712"/>
    </source>
</evidence>